<comment type="caution">
    <text evidence="1">The sequence shown here is derived from an EMBL/GenBank/DDBJ whole genome shotgun (WGS) entry which is preliminary data.</text>
</comment>
<dbReference type="EMBL" id="QHKO01000006">
    <property type="protein sequence ID" value="RAL21185.1"/>
    <property type="molecule type" value="Genomic_DNA"/>
</dbReference>
<name>A0A328C7S6_9DELT</name>
<organism evidence="1 2">
    <name type="scientific">Lujinxingia litoralis</name>
    <dbReference type="NCBI Taxonomy" id="2211119"/>
    <lineage>
        <taxon>Bacteria</taxon>
        <taxon>Deltaproteobacteria</taxon>
        <taxon>Bradymonadales</taxon>
        <taxon>Lujinxingiaceae</taxon>
        <taxon>Lujinxingia</taxon>
    </lineage>
</organism>
<dbReference type="RefSeq" id="WP_111730473.1">
    <property type="nucleotide sequence ID" value="NZ_QHKO01000006.1"/>
</dbReference>
<dbReference type="AlphaFoldDB" id="A0A328C7S6"/>
<dbReference type="Proteomes" id="UP000249169">
    <property type="component" value="Unassembled WGS sequence"/>
</dbReference>
<reference evidence="1 2" key="1">
    <citation type="submission" date="2018-05" db="EMBL/GenBank/DDBJ databases">
        <title>Lujinxingia marina gen. nov. sp. nov., a new facultative anaerobic member of the class Deltaproteobacteria, and proposal of Lujinxingaceae fam. nov.</title>
        <authorList>
            <person name="Li C.-M."/>
        </authorList>
    </citation>
    <scope>NUCLEOTIDE SEQUENCE [LARGE SCALE GENOMIC DNA]</scope>
    <source>
        <strain evidence="1 2">B210</strain>
    </source>
</reference>
<evidence type="ECO:0000313" key="1">
    <source>
        <dbReference type="EMBL" id="RAL21185.1"/>
    </source>
</evidence>
<proteinExistence type="predicted"/>
<gene>
    <name evidence="1" type="ORF">DL240_13715</name>
</gene>
<sequence length="177" mass="20218">MSERLYLQTYLRDHYAAATGGLELARRIARENSANPIGHTMAEIAEAIEDEVTLLRAILKELEISPSRLKGAGVWMAEKMGRLKLNNEVVRYSHLSRLVELEGALSGVQAKEALWRTLLLAREHHPELEKFDLEALLEQAGLQRRRLRELHHDAALIVLRKDRTHPHPEFDERPPAS</sequence>
<protein>
    <submittedName>
        <fullName evidence="1">Uncharacterized protein</fullName>
    </submittedName>
</protein>
<keyword evidence="2" id="KW-1185">Reference proteome</keyword>
<accession>A0A328C7S6</accession>
<evidence type="ECO:0000313" key="2">
    <source>
        <dbReference type="Proteomes" id="UP000249169"/>
    </source>
</evidence>
<dbReference type="OrthoDB" id="5504890at2"/>